<reference evidence="2 3" key="1">
    <citation type="journal article" date="2023" name="Plants (Basel)">
        <title>Bridging the Gap: Combining Genomics and Transcriptomics Approaches to Understand Stylosanthes scabra, an Orphan Legume from the Brazilian Caatinga.</title>
        <authorList>
            <person name="Ferreira-Neto J.R.C."/>
            <person name="da Silva M.D."/>
            <person name="Binneck E."/>
            <person name="de Melo N.F."/>
            <person name="da Silva R.H."/>
            <person name="de Melo A.L.T.M."/>
            <person name="Pandolfi V."/>
            <person name="Bustamante F.O."/>
            <person name="Brasileiro-Vidal A.C."/>
            <person name="Benko-Iseppon A.M."/>
        </authorList>
    </citation>
    <scope>NUCLEOTIDE SEQUENCE [LARGE SCALE GENOMIC DNA]</scope>
    <source>
        <tissue evidence="2">Leaves</tissue>
    </source>
</reference>
<evidence type="ECO:0000313" key="2">
    <source>
        <dbReference type="EMBL" id="MED6113375.1"/>
    </source>
</evidence>
<dbReference type="Proteomes" id="UP001341840">
    <property type="component" value="Unassembled WGS sequence"/>
</dbReference>
<protein>
    <submittedName>
        <fullName evidence="2">Uncharacterized protein</fullName>
    </submittedName>
</protein>
<gene>
    <name evidence="2" type="ORF">PIB30_070155</name>
</gene>
<dbReference type="EMBL" id="JASCZI010000784">
    <property type="protein sequence ID" value="MED6113375.1"/>
    <property type="molecule type" value="Genomic_DNA"/>
</dbReference>
<organism evidence="2 3">
    <name type="scientific">Stylosanthes scabra</name>
    <dbReference type="NCBI Taxonomy" id="79078"/>
    <lineage>
        <taxon>Eukaryota</taxon>
        <taxon>Viridiplantae</taxon>
        <taxon>Streptophyta</taxon>
        <taxon>Embryophyta</taxon>
        <taxon>Tracheophyta</taxon>
        <taxon>Spermatophyta</taxon>
        <taxon>Magnoliopsida</taxon>
        <taxon>eudicotyledons</taxon>
        <taxon>Gunneridae</taxon>
        <taxon>Pentapetalae</taxon>
        <taxon>rosids</taxon>
        <taxon>fabids</taxon>
        <taxon>Fabales</taxon>
        <taxon>Fabaceae</taxon>
        <taxon>Papilionoideae</taxon>
        <taxon>50 kb inversion clade</taxon>
        <taxon>dalbergioids sensu lato</taxon>
        <taxon>Dalbergieae</taxon>
        <taxon>Pterocarpus clade</taxon>
        <taxon>Stylosanthes</taxon>
    </lineage>
</organism>
<accession>A0ABU6QNZ9</accession>
<sequence length="69" mass="7701">MRSHGLCPRTPDPVQPHVAQNPSLMGLLTRRATARRAKTVKVELGRCYLMISRCSCRGRREGRPEGNGN</sequence>
<name>A0ABU6QNZ9_9FABA</name>
<comment type="caution">
    <text evidence="2">The sequence shown here is derived from an EMBL/GenBank/DDBJ whole genome shotgun (WGS) entry which is preliminary data.</text>
</comment>
<feature type="region of interest" description="Disordered" evidence="1">
    <location>
        <begin position="1"/>
        <end position="20"/>
    </location>
</feature>
<evidence type="ECO:0000313" key="3">
    <source>
        <dbReference type="Proteomes" id="UP001341840"/>
    </source>
</evidence>
<proteinExistence type="predicted"/>
<evidence type="ECO:0000256" key="1">
    <source>
        <dbReference type="SAM" id="MobiDB-lite"/>
    </source>
</evidence>
<keyword evidence="3" id="KW-1185">Reference proteome</keyword>